<proteinExistence type="predicted"/>
<organism evidence="3 4">
    <name type="scientific">Thermomonas beijingensis</name>
    <dbReference type="NCBI Taxonomy" id="2872701"/>
    <lineage>
        <taxon>Bacteria</taxon>
        <taxon>Pseudomonadati</taxon>
        <taxon>Pseudomonadota</taxon>
        <taxon>Gammaproteobacteria</taxon>
        <taxon>Lysobacterales</taxon>
        <taxon>Lysobacteraceae</taxon>
        <taxon>Thermomonas</taxon>
    </lineage>
</organism>
<dbReference type="Pfam" id="PF03328">
    <property type="entry name" value="HpcH_HpaI"/>
    <property type="match status" value="1"/>
</dbReference>
<dbReference type="SUPFAM" id="SSF51621">
    <property type="entry name" value="Phosphoenolpyruvate/pyruvate domain"/>
    <property type="match status" value="1"/>
</dbReference>
<dbReference type="InterPro" id="IPR040442">
    <property type="entry name" value="Pyrv_kinase-like_dom_sf"/>
</dbReference>
<sequence length="260" mass="29477">MLDILSLLRNEFGAVAVKAEFEAEGTRVDELLRLMEIARKADLDVGLKIGGCEAVRDLIESKQFGVEYIIAPMVETPYALSKFIDAKNKIYTKDEQEYTDFLFNIETITAFNNINEMARLAAAPNGTDGMVFGRVDFSGSMGWDRNAINTDPVTEYCIKTGNICKEFDIDLVVGGGVSMDALPMLKRINDNYLTRFETRKVIFGNEALAKENIDKALLQAVHFELLWLLNKRDYYALITAEDDRRIEMLESRWKVLSSEQ</sequence>
<evidence type="ECO:0000259" key="2">
    <source>
        <dbReference type="Pfam" id="PF03328"/>
    </source>
</evidence>
<name>A0ABS7TAQ1_9GAMM</name>
<dbReference type="Gene3D" id="3.20.20.60">
    <property type="entry name" value="Phosphoenolpyruvate-binding domains"/>
    <property type="match status" value="1"/>
</dbReference>
<evidence type="ECO:0000256" key="1">
    <source>
        <dbReference type="ARBA" id="ARBA00022723"/>
    </source>
</evidence>
<protein>
    <submittedName>
        <fullName evidence="3">Aldolase</fullName>
    </submittedName>
</protein>
<accession>A0ABS7TAQ1</accession>
<keyword evidence="4" id="KW-1185">Reference proteome</keyword>
<evidence type="ECO:0000313" key="3">
    <source>
        <dbReference type="EMBL" id="MBZ4184941.1"/>
    </source>
</evidence>
<evidence type="ECO:0000313" key="4">
    <source>
        <dbReference type="Proteomes" id="UP001430290"/>
    </source>
</evidence>
<reference evidence="3" key="1">
    <citation type="submission" date="2021-09" db="EMBL/GenBank/DDBJ databases">
        <authorList>
            <person name="Wu T."/>
            <person name="Guo S.Z."/>
        </authorList>
    </citation>
    <scope>NUCLEOTIDE SEQUENCE</scope>
    <source>
        <strain evidence="3">RSS-23</strain>
    </source>
</reference>
<dbReference type="InterPro" id="IPR005000">
    <property type="entry name" value="Aldolase/citrate-lyase_domain"/>
</dbReference>
<dbReference type="InterPro" id="IPR015813">
    <property type="entry name" value="Pyrv/PenolPyrv_kinase-like_dom"/>
</dbReference>
<feature type="domain" description="HpcH/HpaI aldolase/citrate lyase" evidence="2">
    <location>
        <begin position="28"/>
        <end position="151"/>
    </location>
</feature>
<keyword evidence="1" id="KW-0479">Metal-binding</keyword>
<comment type="caution">
    <text evidence="3">The sequence shown here is derived from an EMBL/GenBank/DDBJ whole genome shotgun (WGS) entry which is preliminary data.</text>
</comment>
<dbReference type="EMBL" id="JAIQDJ010000001">
    <property type="protein sequence ID" value="MBZ4184941.1"/>
    <property type="molecule type" value="Genomic_DNA"/>
</dbReference>
<dbReference type="Proteomes" id="UP001430290">
    <property type="component" value="Unassembled WGS sequence"/>
</dbReference>
<gene>
    <name evidence="3" type="ORF">K7B09_01205</name>
</gene>